<reference evidence="1 2" key="1">
    <citation type="submission" date="2019-02" db="EMBL/GenBank/DDBJ databases">
        <title>Deep-cultivation of Planctomycetes and their phenomic and genomic characterization uncovers novel biology.</title>
        <authorList>
            <person name="Wiegand S."/>
            <person name="Jogler M."/>
            <person name="Boedeker C."/>
            <person name="Pinto D."/>
            <person name="Vollmers J."/>
            <person name="Rivas-Marin E."/>
            <person name="Kohn T."/>
            <person name="Peeters S.H."/>
            <person name="Heuer A."/>
            <person name="Rast P."/>
            <person name="Oberbeckmann S."/>
            <person name="Bunk B."/>
            <person name="Jeske O."/>
            <person name="Meyerdierks A."/>
            <person name="Storesund J.E."/>
            <person name="Kallscheuer N."/>
            <person name="Luecker S."/>
            <person name="Lage O.M."/>
            <person name="Pohl T."/>
            <person name="Merkel B.J."/>
            <person name="Hornburger P."/>
            <person name="Mueller R.-W."/>
            <person name="Bruemmer F."/>
            <person name="Labrenz M."/>
            <person name="Spormann A.M."/>
            <person name="Op den Camp H."/>
            <person name="Overmann J."/>
            <person name="Amann R."/>
            <person name="Jetten M.S.M."/>
            <person name="Mascher T."/>
            <person name="Medema M.H."/>
            <person name="Devos D.P."/>
            <person name="Kaster A.-K."/>
            <person name="Ovreas L."/>
            <person name="Rohde M."/>
            <person name="Galperin M.Y."/>
            <person name="Jogler C."/>
        </authorList>
    </citation>
    <scope>NUCLEOTIDE SEQUENCE [LARGE SCALE GENOMIC DNA]</scope>
    <source>
        <strain evidence="1 2">Q31a</strain>
    </source>
</reference>
<keyword evidence="2" id="KW-1185">Reference proteome</keyword>
<organism evidence="1 2">
    <name type="scientific">Aureliella helgolandensis</name>
    <dbReference type="NCBI Taxonomy" id="2527968"/>
    <lineage>
        <taxon>Bacteria</taxon>
        <taxon>Pseudomonadati</taxon>
        <taxon>Planctomycetota</taxon>
        <taxon>Planctomycetia</taxon>
        <taxon>Pirellulales</taxon>
        <taxon>Pirellulaceae</taxon>
        <taxon>Aureliella</taxon>
    </lineage>
</organism>
<dbReference type="KEGG" id="ahel:Q31a_12050"/>
<proteinExistence type="predicted"/>
<protein>
    <submittedName>
        <fullName evidence="1">Uncharacterized protein</fullName>
    </submittedName>
</protein>
<gene>
    <name evidence="1" type="ORF">Q31a_12050</name>
</gene>
<dbReference type="OrthoDB" id="261206at2"/>
<name>A0A518G2U9_9BACT</name>
<accession>A0A518G2U9</accession>
<dbReference type="AlphaFoldDB" id="A0A518G2U9"/>
<evidence type="ECO:0000313" key="2">
    <source>
        <dbReference type="Proteomes" id="UP000318017"/>
    </source>
</evidence>
<dbReference type="EMBL" id="CP036298">
    <property type="protein sequence ID" value="QDV22912.1"/>
    <property type="molecule type" value="Genomic_DNA"/>
</dbReference>
<evidence type="ECO:0000313" key="1">
    <source>
        <dbReference type="EMBL" id="QDV22912.1"/>
    </source>
</evidence>
<sequence>MAEIDYSSGSRVVTEGTHAVYAKAAWGDEWVAVPNLKCLECAWHAAPDFNTAILRWDIGAVIVPGDSTPTTFTPWVGRGHFIRVDWVCDDASILRWVGFADASQWPTEAFGSQQIVCYGLEHSLAKTPIFNACWRRVDPADDDLGIATYTDYPLTFNADDGLRSQEPVVAIDEEEDPPPAPIYAFAAPGEVGAVWSTREIVRYLMTYHLPTDAFGVAVIPWAVDQIDQLPDWDSPTIGMLGRTVWDILNELVNPRYQLGFTFGSDGTTAYLRCFTHLATDLTVTANTIDANPNQHTVVFAPDALTEAELSDVGGGYDQVIVRGARRQTICTLYVGTELAPAWSPATEVTYETGSAGDGSYSGWDEGEKIAANARVRSGSSLHDVYRTFKFADDWDYKIDDELIFPSNATPRTVTAEPRLPIHPDAEWDGTVDEAFLSKAIGRPMLVFFHNPTVSELTEEYVATHDLAPVSFDMGPLTTFDYAITGSTKSQRGSPRIAINVEGGPQHILAANQFDGLTEDAVDVSNIEAMFDYETAFVTVALSEDRYCERVYPSSSSGDVVRRLLVDAGESYRFVRIQADTVTGLDVSGELLKSDGGTLVDDSDQLETLAKLIALGRVLTRKTVAWRSRRKISTIAVGDLITTAAGQAIVAPVVGIHIRANVTIGTPAPATVQSFEVYRGEQDPIGMLRRVGALR</sequence>
<dbReference type="RefSeq" id="WP_145075196.1">
    <property type="nucleotide sequence ID" value="NZ_CP036298.1"/>
</dbReference>
<dbReference type="Proteomes" id="UP000318017">
    <property type="component" value="Chromosome"/>
</dbReference>